<keyword evidence="5" id="KW-0809">Transit peptide</keyword>
<protein>
    <recommendedName>
        <fullName evidence="8">Ribulose bisphosphate carboxylase small subunit</fullName>
        <shortName evidence="8">RuBisCO small subunit</shortName>
    </recommendedName>
</protein>
<keyword evidence="3" id="KW-0113">Calvin cycle</keyword>
<evidence type="ECO:0000256" key="5">
    <source>
        <dbReference type="ARBA" id="ARBA00022946"/>
    </source>
</evidence>
<accession>A0AAD9WM82</accession>
<dbReference type="InterPro" id="IPR024680">
    <property type="entry name" value="RuBisCO_ssu_N"/>
</dbReference>
<evidence type="ECO:0000256" key="1">
    <source>
        <dbReference type="ARBA" id="ARBA00022528"/>
    </source>
</evidence>
<evidence type="ECO:0000256" key="3">
    <source>
        <dbReference type="ARBA" id="ARBA00022567"/>
    </source>
</evidence>
<evidence type="ECO:0000256" key="8">
    <source>
        <dbReference type="RuleBase" id="RU003627"/>
    </source>
</evidence>
<dbReference type="GO" id="GO:0009853">
    <property type="term" value="P:photorespiration"/>
    <property type="evidence" value="ECO:0007669"/>
    <property type="project" value="UniProtKB-UniRule"/>
</dbReference>
<comment type="function">
    <text evidence="8">RuBisCO catalyzes two reactions: the carboxylation of D-ribulose 1,5-bisphosphate, the primary event in carbon dioxide fixation, as well as the oxidative fragmentation of the pentose substrate. Both reactions occur simultaneously and in competition at the same active site. Although the small subunit is not catalytic it is essential for maximal activity.</text>
</comment>
<keyword evidence="12" id="KW-1185">Reference proteome</keyword>
<keyword evidence="6 8" id="KW-0601">Photorespiration</keyword>
<evidence type="ECO:0000313" key="11">
    <source>
        <dbReference type="EMBL" id="KAK2635175.1"/>
    </source>
</evidence>
<evidence type="ECO:0000259" key="9">
    <source>
        <dbReference type="Pfam" id="PF00101"/>
    </source>
</evidence>
<proteinExistence type="inferred from homology"/>
<reference evidence="11" key="1">
    <citation type="journal article" date="2023" name="Plant J.">
        <title>Genome sequences and population genomics provide insights into the demographic history, inbreeding, and mutation load of two 'living fossil' tree species of Dipteronia.</title>
        <authorList>
            <person name="Feng Y."/>
            <person name="Comes H.P."/>
            <person name="Chen J."/>
            <person name="Zhu S."/>
            <person name="Lu R."/>
            <person name="Zhang X."/>
            <person name="Li P."/>
            <person name="Qiu J."/>
            <person name="Olsen K.M."/>
            <person name="Qiu Y."/>
        </authorList>
    </citation>
    <scope>NUCLEOTIDE SEQUENCE</scope>
    <source>
        <strain evidence="11">KIB01</strain>
    </source>
</reference>
<comment type="subunit">
    <text evidence="8">Heterohexadecamer of 8 large and 8 small subunits.</text>
</comment>
<dbReference type="Proteomes" id="UP001280121">
    <property type="component" value="Unassembled WGS sequence"/>
</dbReference>
<dbReference type="Pfam" id="PF00101">
    <property type="entry name" value="RuBisCO_small"/>
    <property type="match status" value="1"/>
</dbReference>
<evidence type="ECO:0000259" key="10">
    <source>
        <dbReference type="Pfam" id="PF12338"/>
    </source>
</evidence>
<comment type="similarity">
    <text evidence="8">Belongs to the RuBisCO small chain family.</text>
</comment>
<gene>
    <name evidence="11" type="ORF">Ddye_029967</name>
</gene>
<feature type="domain" description="Ribulose bisphosphate carboxylase small subunit" evidence="9">
    <location>
        <begin position="71"/>
        <end position="109"/>
    </location>
</feature>
<comment type="caution">
    <text evidence="11">The sequence shown here is derived from an EMBL/GenBank/DDBJ whole genome shotgun (WGS) entry which is preliminary data.</text>
</comment>
<sequence length="147" mass="16175">MAFLMVSLASIGSINRASPAPASMVATFTGLKSSSACPVTRQLNNDIISISSNGGRAQCIHVWPPVGEKKFETLSYLPPLSPKSLSKEVDYLLRMGWVPCLKFELEHGFVYREHKKSMGYILRWKILDNVEAAPCLGALTQPKFCVS</sequence>
<dbReference type="AlphaFoldDB" id="A0AAD9WM82"/>
<keyword evidence="4 8" id="KW-0934">Plastid</keyword>
<dbReference type="Pfam" id="PF12338">
    <property type="entry name" value="RbcS"/>
    <property type="match status" value="1"/>
</dbReference>
<evidence type="ECO:0000256" key="2">
    <source>
        <dbReference type="ARBA" id="ARBA00022531"/>
    </source>
</evidence>
<keyword evidence="2 8" id="KW-0602">Photosynthesis</keyword>
<dbReference type="Gene3D" id="3.30.190.10">
    <property type="entry name" value="Ribulose bisphosphate carboxylase, small subunit"/>
    <property type="match status" value="1"/>
</dbReference>
<keyword evidence="7 8" id="KW-0120">Carbon dioxide fixation</keyword>
<dbReference type="InterPro" id="IPR036385">
    <property type="entry name" value="RuBisCO_ssu_sf"/>
</dbReference>
<keyword evidence="1" id="KW-0150">Chloroplast</keyword>
<dbReference type="InterPro" id="IPR000894">
    <property type="entry name" value="RuBisCO_ssu_dom"/>
</dbReference>
<evidence type="ECO:0000256" key="6">
    <source>
        <dbReference type="ARBA" id="ARBA00023238"/>
    </source>
</evidence>
<dbReference type="GO" id="GO:0019253">
    <property type="term" value="P:reductive pentose-phosphate cycle"/>
    <property type="evidence" value="ECO:0007669"/>
    <property type="project" value="UniProtKB-KW"/>
</dbReference>
<dbReference type="PANTHER" id="PTHR31262:SF10">
    <property type="entry name" value="RIBULOSE BISPHOSPHATE CARBOXYLASE SMALL SUBUNIT 1A, CHLOROPLASTIC-RELATED"/>
    <property type="match status" value="1"/>
</dbReference>
<dbReference type="EMBL" id="JANJYI010000009">
    <property type="protein sequence ID" value="KAK2635175.1"/>
    <property type="molecule type" value="Genomic_DNA"/>
</dbReference>
<organism evidence="11 12">
    <name type="scientific">Dipteronia dyeriana</name>
    <dbReference type="NCBI Taxonomy" id="168575"/>
    <lineage>
        <taxon>Eukaryota</taxon>
        <taxon>Viridiplantae</taxon>
        <taxon>Streptophyta</taxon>
        <taxon>Embryophyta</taxon>
        <taxon>Tracheophyta</taxon>
        <taxon>Spermatophyta</taxon>
        <taxon>Magnoliopsida</taxon>
        <taxon>eudicotyledons</taxon>
        <taxon>Gunneridae</taxon>
        <taxon>Pentapetalae</taxon>
        <taxon>rosids</taxon>
        <taxon>malvids</taxon>
        <taxon>Sapindales</taxon>
        <taxon>Sapindaceae</taxon>
        <taxon>Hippocastanoideae</taxon>
        <taxon>Acereae</taxon>
        <taxon>Dipteronia</taxon>
    </lineage>
</organism>
<dbReference type="PANTHER" id="PTHR31262">
    <property type="entry name" value="RIBULOSE BISPHOSPHATE CARBOXYLASE SMALL CHAIN 1, CHLOROPLASTIC"/>
    <property type="match status" value="1"/>
</dbReference>
<dbReference type="InterPro" id="IPR024681">
    <property type="entry name" value="RuBisCO_ssu"/>
</dbReference>
<dbReference type="SUPFAM" id="SSF55239">
    <property type="entry name" value="RuBisCO, small subunit"/>
    <property type="match status" value="1"/>
</dbReference>
<evidence type="ECO:0000256" key="7">
    <source>
        <dbReference type="ARBA" id="ARBA00023300"/>
    </source>
</evidence>
<dbReference type="PRINTS" id="PR00152">
    <property type="entry name" value="RUBISCOSMALL"/>
</dbReference>
<name>A0AAD9WM82_9ROSI</name>
<evidence type="ECO:0000313" key="12">
    <source>
        <dbReference type="Proteomes" id="UP001280121"/>
    </source>
</evidence>
<feature type="domain" description="Ribulose-1,5-bisphosphate carboxylase small subunit N-terminal" evidence="10">
    <location>
        <begin position="5"/>
        <end position="46"/>
    </location>
</feature>
<evidence type="ECO:0000256" key="4">
    <source>
        <dbReference type="ARBA" id="ARBA00022640"/>
    </source>
</evidence>